<evidence type="ECO:0000313" key="1">
    <source>
        <dbReference type="EMBL" id="GBN54309.1"/>
    </source>
</evidence>
<dbReference type="Proteomes" id="UP000499080">
    <property type="component" value="Unassembled WGS sequence"/>
</dbReference>
<evidence type="ECO:0000313" key="2">
    <source>
        <dbReference type="Proteomes" id="UP000499080"/>
    </source>
</evidence>
<name>A0A4Y2PSY1_ARAVE</name>
<proteinExistence type="predicted"/>
<dbReference type="EMBL" id="BGPR01295166">
    <property type="protein sequence ID" value="GBN54309.1"/>
    <property type="molecule type" value="Genomic_DNA"/>
</dbReference>
<reference evidence="1 2" key="1">
    <citation type="journal article" date="2019" name="Sci. Rep.">
        <title>Orb-weaving spider Araneus ventricosus genome elucidates the spidroin gene catalogue.</title>
        <authorList>
            <person name="Kono N."/>
            <person name="Nakamura H."/>
            <person name="Ohtoshi R."/>
            <person name="Moran D.A.P."/>
            <person name="Shinohara A."/>
            <person name="Yoshida Y."/>
            <person name="Fujiwara M."/>
            <person name="Mori M."/>
            <person name="Tomita M."/>
            <person name="Arakawa K."/>
        </authorList>
    </citation>
    <scope>NUCLEOTIDE SEQUENCE [LARGE SCALE GENOMIC DNA]</scope>
</reference>
<accession>A0A4Y2PSY1</accession>
<gene>
    <name evidence="1" type="ORF">AVEN_237803_1</name>
</gene>
<sequence length="118" mass="13866">MKSRKLDDQRKEKVDTATPFDLSQGFYRQLRPICSRLLWNSLPVPFISHQEISLIFGELLCDKEIWDTYLFYTQALATFMNLLIPDHLKHLCRAVVRGTFGRQKWIPDGINELSSHRT</sequence>
<protein>
    <submittedName>
        <fullName evidence="1">Uncharacterized protein</fullName>
    </submittedName>
</protein>
<organism evidence="1 2">
    <name type="scientific">Araneus ventricosus</name>
    <name type="common">Orbweaver spider</name>
    <name type="synonym">Epeira ventricosa</name>
    <dbReference type="NCBI Taxonomy" id="182803"/>
    <lineage>
        <taxon>Eukaryota</taxon>
        <taxon>Metazoa</taxon>
        <taxon>Ecdysozoa</taxon>
        <taxon>Arthropoda</taxon>
        <taxon>Chelicerata</taxon>
        <taxon>Arachnida</taxon>
        <taxon>Araneae</taxon>
        <taxon>Araneomorphae</taxon>
        <taxon>Entelegynae</taxon>
        <taxon>Araneoidea</taxon>
        <taxon>Araneidae</taxon>
        <taxon>Araneus</taxon>
    </lineage>
</organism>
<dbReference type="AlphaFoldDB" id="A0A4Y2PSY1"/>
<comment type="caution">
    <text evidence="1">The sequence shown here is derived from an EMBL/GenBank/DDBJ whole genome shotgun (WGS) entry which is preliminary data.</text>
</comment>
<dbReference type="OrthoDB" id="6410987at2759"/>
<keyword evidence="2" id="KW-1185">Reference proteome</keyword>